<feature type="transmembrane region" description="Helical" evidence="1">
    <location>
        <begin position="182"/>
        <end position="201"/>
    </location>
</feature>
<keyword evidence="1" id="KW-0472">Membrane</keyword>
<name>A0A521G0V4_9BACT</name>
<feature type="transmembrane region" description="Helical" evidence="1">
    <location>
        <begin position="142"/>
        <end position="170"/>
    </location>
</feature>
<protein>
    <submittedName>
        <fullName evidence="2">ABC-2 type transport system permease protein</fullName>
    </submittedName>
</protein>
<feature type="transmembrane region" description="Helical" evidence="1">
    <location>
        <begin position="317"/>
        <end position="335"/>
    </location>
</feature>
<gene>
    <name evidence="2" type="ORF">CDV28_12015</name>
</gene>
<keyword evidence="3" id="KW-1185">Reference proteome</keyword>
<evidence type="ECO:0000256" key="1">
    <source>
        <dbReference type="SAM" id="Phobius"/>
    </source>
</evidence>
<feature type="transmembrane region" description="Helical" evidence="1">
    <location>
        <begin position="64"/>
        <end position="91"/>
    </location>
</feature>
<dbReference type="Pfam" id="PF16949">
    <property type="entry name" value="ABC_tran_2"/>
    <property type="match status" value="1"/>
</dbReference>
<feature type="transmembrane region" description="Helical" evidence="1">
    <location>
        <begin position="405"/>
        <end position="427"/>
    </location>
</feature>
<feature type="transmembrane region" description="Helical" evidence="1">
    <location>
        <begin position="515"/>
        <end position="538"/>
    </location>
</feature>
<dbReference type="Proteomes" id="UP000316238">
    <property type="component" value="Unassembled WGS sequence"/>
</dbReference>
<evidence type="ECO:0000313" key="2">
    <source>
        <dbReference type="EMBL" id="TAA74660.1"/>
    </source>
</evidence>
<feature type="transmembrane region" description="Helical" evidence="1">
    <location>
        <begin position="433"/>
        <end position="462"/>
    </location>
</feature>
<feature type="transmembrane region" description="Helical" evidence="1">
    <location>
        <begin position="250"/>
        <end position="271"/>
    </location>
</feature>
<keyword evidence="1" id="KW-1133">Transmembrane helix</keyword>
<feature type="transmembrane region" description="Helical" evidence="1">
    <location>
        <begin position="21"/>
        <end position="44"/>
    </location>
</feature>
<feature type="transmembrane region" description="Helical" evidence="1">
    <location>
        <begin position="474"/>
        <end position="495"/>
    </location>
</feature>
<evidence type="ECO:0000313" key="3">
    <source>
        <dbReference type="Proteomes" id="UP000316238"/>
    </source>
</evidence>
<dbReference type="InterPro" id="IPR031599">
    <property type="entry name" value="ABC_tran_2"/>
</dbReference>
<comment type="caution">
    <text evidence="2">The sequence shown here is derived from an EMBL/GenBank/DDBJ whole genome shotgun (WGS) entry which is preliminary data.</text>
</comment>
<keyword evidence="1" id="KW-0812">Transmembrane</keyword>
<proteinExistence type="predicted"/>
<accession>A0A521G0V4</accession>
<organism evidence="2 3">
    <name type="scientific">Candidatus Electronema aureum</name>
    <dbReference type="NCBI Taxonomy" id="2005002"/>
    <lineage>
        <taxon>Bacteria</taxon>
        <taxon>Pseudomonadati</taxon>
        <taxon>Thermodesulfobacteriota</taxon>
        <taxon>Desulfobulbia</taxon>
        <taxon>Desulfobulbales</taxon>
        <taxon>Desulfobulbaceae</taxon>
        <taxon>Candidatus Electronema</taxon>
    </lineage>
</organism>
<sequence>MLLFRPFLFSIRNRFFRGSRISLRTAAVLGFGAVLFVALYLISLRTISYFHSQSELGIILSLKIFQMAWMIMFAMLIFSSMVSAVSSLYLSSDNEILCSAPVKEEQLFRMRFVTSFLYTSWMMVIFSLPIFGAYGTVFAAGWFYHLLVLLAVLSTALTASGIGLGATILLVRLFPAKQTKDIAVYLSLLFGILLYLVIRLLKPEDLADPEKFPDFVDYLSNLQTPGSALLPPSWANLLLGGYLQDQTVDWLAAGLLLLTPLILFWVGEWLMKKFFFDGFSKAQESFGGSRTFGGKDYRPSPLLRIFHKEAKLFLRDSAEWSQLFLVGALIVVYLYNFKALPLDRSPMPTEYLANLIAFANIGLAGFLATSLAARFVYPSIGAEGMAFAAIRSSPLPLPKYLLCKYLFYCIPFTLVILFLIIASNALLQITGPMWWVSIGVSLVITWSALALALGFGAMYADFKIESRTAAQGSFGMMLFMFVSLAMELLMLVIGFSGNYRLLRFWLRGGQIDSLALLLSIGTLVLIALIGGLASYFCLKKGLSSLEQ</sequence>
<feature type="transmembrane region" description="Helical" evidence="1">
    <location>
        <begin position="355"/>
        <end position="377"/>
    </location>
</feature>
<dbReference type="EMBL" id="NQJD01000020">
    <property type="protein sequence ID" value="TAA74660.1"/>
    <property type="molecule type" value="Genomic_DNA"/>
</dbReference>
<dbReference type="AlphaFoldDB" id="A0A521G0V4"/>
<reference evidence="2" key="1">
    <citation type="submission" date="2017-07" db="EMBL/GenBank/DDBJ databases">
        <title>The cable genome - Insights into the physiology and evolution of filamentous bacteria capable of sulfide oxidation via long distance electron transfer.</title>
        <authorList>
            <person name="Thorup C."/>
            <person name="Bjerg J.T."/>
            <person name="Schreiber L."/>
            <person name="Nielsen L.P."/>
            <person name="Kjeldsen K.U."/>
            <person name="Boesen T."/>
            <person name="Boggild A."/>
            <person name="Meysman F."/>
            <person name="Geelhoed J."/>
            <person name="Schramm A."/>
        </authorList>
    </citation>
    <scope>NUCLEOTIDE SEQUENCE [LARGE SCALE GENOMIC DNA]</scope>
    <source>
        <strain evidence="2">GS</strain>
    </source>
</reference>
<feature type="transmembrane region" description="Helical" evidence="1">
    <location>
        <begin position="112"/>
        <end position="136"/>
    </location>
</feature>